<proteinExistence type="predicted"/>
<dbReference type="PANTHER" id="PTHR38593">
    <property type="entry name" value="BLR2558 PROTEIN"/>
    <property type="match status" value="1"/>
</dbReference>
<dbReference type="RefSeq" id="WP_188797009.1">
    <property type="nucleotide sequence ID" value="NZ_BMJA01000004.1"/>
</dbReference>
<dbReference type="InterPro" id="IPR025419">
    <property type="entry name" value="DUF4142"/>
</dbReference>
<name>A0ABQ1GN87_9GAMM</name>
<organism evidence="3 4">
    <name type="scientific">Dyella nitratireducens</name>
    <dbReference type="NCBI Taxonomy" id="1849580"/>
    <lineage>
        <taxon>Bacteria</taxon>
        <taxon>Pseudomonadati</taxon>
        <taxon>Pseudomonadota</taxon>
        <taxon>Gammaproteobacteria</taxon>
        <taxon>Lysobacterales</taxon>
        <taxon>Rhodanobacteraceae</taxon>
        <taxon>Dyella</taxon>
    </lineage>
</organism>
<reference evidence="4" key="1">
    <citation type="journal article" date="2019" name="Int. J. Syst. Evol. Microbiol.">
        <title>The Global Catalogue of Microorganisms (GCM) 10K type strain sequencing project: providing services to taxonomists for standard genome sequencing and annotation.</title>
        <authorList>
            <consortium name="The Broad Institute Genomics Platform"/>
            <consortium name="The Broad Institute Genome Sequencing Center for Infectious Disease"/>
            <person name="Wu L."/>
            <person name="Ma J."/>
        </authorList>
    </citation>
    <scope>NUCLEOTIDE SEQUENCE [LARGE SCALE GENOMIC DNA]</scope>
    <source>
        <strain evidence="4">CGMCC 1.15439</strain>
    </source>
</reference>
<feature type="signal peptide" evidence="1">
    <location>
        <begin position="1"/>
        <end position="23"/>
    </location>
</feature>
<keyword evidence="4" id="KW-1185">Reference proteome</keyword>
<dbReference type="Pfam" id="PF13628">
    <property type="entry name" value="DUF4142"/>
    <property type="match status" value="1"/>
</dbReference>
<protein>
    <recommendedName>
        <fullName evidence="2">DUF4142 domain-containing protein</fullName>
    </recommendedName>
</protein>
<dbReference type="Gene3D" id="1.20.1260.10">
    <property type="match status" value="1"/>
</dbReference>
<dbReference type="EMBL" id="BMJA01000004">
    <property type="protein sequence ID" value="GGA46450.1"/>
    <property type="molecule type" value="Genomic_DNA"/>
</dbReference>
<evidence type="ECO:0000259" key="2">
    <source>
        <dbReference type="Pfam" id="PF13628"/>
    </source>
</evidence>
<dbReference type="InterPro" id="IPR012347">
    <property type="entry name" value="Ferritin-like"/>
</dbReference>
<feature type="chain" id="PRO_5045595253" description="DUF4142 domain-containing protein" evidence="1">
    <location>
        <begin position="24"/>
        <end position="196"/>
    </location>
</feature>
<dbReference type="PANTHER" id="PTHR38593:SF1">
    <property type="entry name" value="BLR2558 PROTEIN"/>
    <property type="match status" value="1"/>
</dbReference>
<keyword evidence="1" id="KW-0732">Signal</keyword>
<gene>
    <name evidence="3" type="ORF">GCM10010981_39490</name>
</gene>
<accession>A0ABQ1GN87</accession>
<comment type="caution">
    <text evidence="3">The sequence shown here is derived from an EMBL/GenBank/DDBJ whole genome shotgun (WGS) entry which is preliminary data.</text>
</comment>
<evidence type="ECO:0000313" key="4">
    <source>
        <dbReference type="Proteomes" id="UP000620046"/>
    </source>
</evidence>
<sequence>MTRVRVFASARIPLFLCFVVLPAVGLAQKTPKAPKQNEHRPLLDARERAFVAQATSDDDMQITLAKLAMSKSGNPRMRALASKIVSDHTALNLQFAQFASTKGSKGRAQGVPENIRAMQAHLQSLQGDAFDQAFAGMMVKEHRKIIVAYEAAAKTSADDRLKTIAARGIPVLQEHLDAARTLMKQGSTAEHRRGDK</sequence>
<dbReference type="Proteomes" id="UP000620046">
    <property type="component" value="Unassembled WGS sequence"/>
</dbReference>
<evidence type="ECO:0000256" key="1">
    <source>
        <dbReference type="SAM" id="SignalP"/>
    </source>
</evidence>
<evidence type="ECO:0000313" key="3">
    <source>
        <dbReference type="EMBL" id="GGA46450.1"/>
    </source>
</evidence>
<feature type="domain" description="DUF4142" evidence="2">
    <location>
        <begin position="47"/>
        <end position="182"/>
    </location>
</feature>